<dbReference type="VEuPathDB" id="TriTrypDB:ADEAN_000445200"/>
<evidence type="ECO:0000313" key="8">
    <source>
        <dbReference type="Proteomes" id="UP000515908"/>
    </source>
</evidence>
<gene>
    <name evidence="7" type="ORF">ADEAN_000445200</name>
</gene>
<dbReference type="SUPFAM" id="SSF57774">
    <property type="entry name" value="Microbial and mitochondrial ADK, insert 'zinc finger' domain"/>
    <property type="match status" value="1"/>
</dbReference>
<feature type="domain" description="Adenylate kinase active site lid" evidence="6">
    <location>
        <begin position="123"/>
        <end position="158"/>
    </location>
</feature>
<keyword evidence="4 5" id="KW-0418">Kinase</keyword>
<dbReference type="CDD" id="cd01428">
    <property type="entry name" value="ADK"/>
    <property type="match status" value="1"/>
</dbReference>
<dbReference type="InterPro" id="IPR036193">
    <property type="entry name" value="ADK_active_lid_dom_sf"/>
</dbReference>
<dbReference type="PANTHER" id="PTHR23359">
    <property type="entry name" value="NUCLEOTIDE KINASE"/>
    <property type="match status" value="1"/>
</dbReference>
<dbReference type="Pfam" id="PF00406">
    <property type="entry name" value="ADK"/>
    <property type="match status" value="1"/>
</dbReference>
<dbReference type="NCBIfam" id="NF001381">
    <property type="entry name" value="PRK00279.1-3"/>
    <property type="match status" value="1"/>
</dbReference>
<dbReference type="AlphaFoldDB" id="S9VBQ3"/>
<comment type="similarity">
    <text evidence="1 5">Belongs to the adenylate kinase family.</text>
</comment>
<dbReference type="EMBL" id="LR877151">
    <property type="protein sequence ID" value="CAD2216974.1"/>
    <property type="molecule type" value="Genomic_DNA"/>
</dbReference>
<dbReference type="InterPro" id="IPR033690">
    <property type="entry name" value="Adenylat_kinase_CS"/>
</dbReference>
<accession>S9VBQ3</accession>
<proteinExistence type="inferred from homology"/>
<dbReference type="NCBIfam" id="TIGR01351">
    <property type="entry name" value="adk"/>
    <property type="match status" value="1"/>
</dbReference>
<dbReference type="SUPFAM" id="SSF52540">
    <property type="entry name" value="P-loop containing nucleoside triphosphate hydrolases"/>
    <property type="match status" value="1"/>
</dbReference>
<keyword evidence="3" id="KW-0547">Nucleotide-binding</keyword>
<dbReference type="PROSITE" id="PS00113">
    <property type="entry name" value="ADENYLATE_KINASE"/>
    <property type="match status" value="1"/>
</dbReference>
<keyword evidence="2 5" id="KW-0808">Transferase</keyword>
<organism evidence="7 8">
    <name type="scientific">Angomonas deanei</name>
    <dbReference type="NCBI Taxonomy" id="59799"/>
    <lineage>
        <taxon>Eukaryota</taxon>
        <taxon>Discoba</taxon>
        <taxon>Euglenozoa</taxon>
        <taxon>Kinetoplastea</taxon>
        <taxon>Metakinetoplastina</taxon>
        <taxon>Trypanosomatida</taxon>
        <taxon>Trypanosomatidae</taxon>
        <taxon>Strigomonadinae</taxon>
        <taxon>Angomonas</taxon>
    </lineage>
</organism>
<reference evidence="7 8" key="1">
    <citation type="submission" date="2020-08" db="EMBL/GenBank/DDBJ databases">
        <authorList>
            <person name="Newling K."/>
            <person name="Davey J."/>
            <person name="Forrester S."/>
        </authorList>
    </citation>
    <scope>NUCLEOTIDE SEQUENCE [LARGE SCALE GENOMIC DNA]</scope>
    <source>
        <strain evidence="8">Crithidia deanei Carvalho (ATCC PRA-265)</strain>
    </source>
</reference>
<evidence type="ECO:0000256" key="1">
    <source>
        <dbReference type="ARBA" id="ARBA00007220"/>
    </source>
</evidence>
<dbReference type="InterPro" id="IPR006259">
    <property type="entry name" value="Adenyl_kin_sub"/>
</dbReference>
<dbReference type="InterPro" id="IPR027417">
    <property type="entry name" value="P-loop_NTPase"/>
</dbReference>
<evidence type="ECO:0000313" key="7">
    <source>
        <dbReference type="EMBL" id="CAD2216974.1"/>
    </source>
</evidence>
<dbReference type="InterPro" id="IPR007862">
    <property type="entry name" value="Adenylate_kinase_lid-dom"/>
</dbReference>
<name>S9VBQ3_9TRYP</name>
<dbReference type="InterPro" id="IPR000850">
    <property type="entry name" value="Adenylat/UMP-CMP_kin"/>
</dbReference>
<evidence type="ECO:0000256" key="2">
    <source>
        <dbReference type="ARBA" id="ARBA00022679"/>
    </source>
</evidence>
<dbReference type="PRINTS" id="PR00094">
    <property type="entry name" value="ADENYLTKNASE"/>
</dbReference>
<evidence type="ECO:0000256" key="5">
    <source>
        <dbReference type="RuleBase" id="RU003330"/>
    </source>
</evidence>
<evidence type="ECO:0000256" key="4">
    <source>
        <dbReference type="ARBA" id="ARBA00022777"/>
    </source>
</evidence>
<dbReference type="GO" id="GO:0004017">
    <property type="term" value="F:AMP kinase activity"/>
    <property type="evidence" value="ECO:0007669"/>
    <property type="project" value="InterPro"/>
</dbReference>
<sequence>MKIILMGAPGCGKGTQSPYVTERYGICHLSTGDMLRDAVAKKTPNGVRAKSIMESGGLVSDDVVFGIVKESIAKPECKYGYVLDGFPRTLRQAQMMDEAGEKIDKTILFEVPDETILERTSGRWIHKASGRTYHEIFRKPAVPGKDDITGEPLYQRPDDRREVAASRLELFKKETSSLIDFYKNKGVFTSIDANRAVEEVRKTLASILDPIALATGLKSMN</sequence>
<dbReference type="Pfam" id="PF05191">
    <property type="entry name" value="ADK_lid"/>
    <property type="match status" value="1"/>
</dbReference>
<dbReference type="OrthoDB" id="439792at2759"/>
<keyword evidence="8" id="KW-1185">Reference proteome</keyword>
<protein>
    <submittedName>
        <fullName evidence="7">Adenylate kinase/AAA domain/Adenylate kinase, active site lid, putative</fullName>
    </submittedName>
</protein>
<dbReference type="Proteomes" id="UP000515908">
    <property type="component" value="Chromosome 07"/>
</dbReference>
<dbReference type="GO" id="GO:0005524">
    <property type="term" value="F:ATP binding"/>
    <property type="evidence" value="ECO:0007669"/>
    <property type="project" value="InterPro"/>
</dbReference>
<dbReference type="FunFam" id="3.40.50.300:FF:000106">
    <property type="entry name" value="Adenylate kinase mitochondrial"/>
    <property type="match status" value="1"/>
</dbReference>
<dbReference type="Gene3D" id="3.40.50.300">
    <property type="entry name" value="P-loop containing nucleotide triphosphate hydrolases"/>
    <property type="match status" value="1"/>
</dbReference>
<evidence type="ECO:0000259" key="6">
    <source>
        <dbReference type="Pfam" id="PF05191"/>
    </source>
</evidence>
<evidence type="ECO:0000256" key="3">
    <source>
        <dbReference type="ARBA" id="ARBA00022741"/>
    </source>
</evidence>
<dbReference type="HAMAP" id="MF_00235">
    <property type="entry name" value="Adenylate_kinase_Adk"/>
    <property type="match status" value="1"/>
</dbReference>